<dbReference type="AlphaFoldDB" id="A0A8J3V6T0"/>
<evidence type="ECO:0000313" key="1">
    <source>
        <dbReference type="EMBL" id="GIG81342.1"/>
    </source>
</evidence>
<keyword evidence="2" id="KW-1185">Reference proteome</keyword>
<protein>
    <submittedName>
        <fullName evidence="1">Uncharacterized protein</fullName>
    </submittedName>
</protein>
<organism evidence="1 2">
    <name type="scientific">Planotetraspora kaengkrachanensis</name>
    <dbReference type="NCBI Taxonomy" id="575193"/>
    <lineage>
        <taxon>Bacteria</taxon>
        <taxon>Bacillati</taxon>
        <taxon>Actinomycetota</taxon>
        <taxon>Actinomycetes</taxon>
        <taxon>Streptosporangiales</taxon>
        <taxon>Streptosporangiaceae</taxon>
        <taxon>Planotetraspora</taxon>
    </lineage>
</organism>
<sequence>MVDAIGRKRYVPVGFAVVQGKSGEMPVRTRHCIRDIDPGSQVAWLPRPHVVGRVIPEEDLP</sequence>
<dbReference type="Proteomes" id="UP000630097">
    <property type="component" value="Unassembled WGS sequence"/>
</dbReference>
<evidence type="ECO:0000313" key="2">
    <source>
        <dbReference type="Proteomes" id="UP000630097"/>
    </source>
</evidence>
<accession>A0A8J3V6T0</accession>
<comment type="caution">
    <text evidence="1">The sequence shown here is derived from an EMBL/GenBank/DDBJ whole genome shotgun (WGS) entry which is preliminary data.</text>
</comment>
<reference evidence="1 2" key="1">
    <citation type="submission" date="2021-01" db="EMBL/GenBank/DDBJ databases">
        <title>Whole genome shotgun sequence of Planotetraspora kaengkrachanensis NBRC 104272.</title>
        <authorList>
            <person name="Komaki H."/>
            <person name="Tamura T."/>
        </authorList>
    </citation>
    <scope>NUCLEOTIDE SEQUENCE [LARGE SCALE GENOMIC DNA]</scope>
    <source>
        <strain evidence="1 2">NBRC 104272</strain>
    </source>
</reference>
<dbReference type="EMBL" id="BONV01000019">
    <property type="protein sequence ID" value="GIG81342.1"/>
    <property type="molecule type" value="Genomic_DNA"/>
</dbReference>
<proteinExistence type="predicted"/>
<gene>
    <name evidence="1" type="ORF">Pka01_44690</name>
</gene>
<name>A0A8J3V6T0_9ACTN</name>